<dbReference type="eggNOG" id="COG4966">
    <property type="taxonomic scope" value="Bacteria"/>
</dbReference>
<dbReference type="Pfam" id="PF16074">
    <property type="entry name" value="PilW"/>
    <property type="match status" value="1"/>
</dbReference>
<feature type="transmembrane region" description="Helical" evidence="1">
    <location>
        <begin position="21"/>
        <end position="44"/>
    </location>
</feature>
<proteinExistence type="predicted"/>
<dbReference type="STRING" id="765912.Thimo_3167"/>
<dbReference type="GO" id="GO:0043683">
    <property type="term" value="P:type IV pilus assembly"/>
    <property type="evidence" value="ECO:0007669"/>
    <property type="project" value="InterPro"/>
</dbReference>
<dbReference type="Proteomes" id="UP000010816">
    <property type="component" value="Chromosome"/>
</dbReference>
<accession>L0H1B1</accession>
<keyword evidence="1" id="KW-0812">Transmembrane</keyword>
<evidence type="ECO:0000313" key="2">
    <source>
        <dbReference type="EMBL" id="AGA91847.1"/>
    </source>
</evidence>
<name>L0H1B1_9GAMM</name>
<evidence type="ECO:0000313" key="3">
    <source>
        <dbReference type="Proteomes" id="UP000010816"/>
    </source>
</evidence>
<sequence length="260" mass="27786">MSLSSAVNRSGHPPCQRGFTLVELMVALLIGVFLTAGVLALFAATKQSYRINEGVSRVQESGRFAIDYMSRDLRLAGFTELGTTLTSNFVMGWNGASSAPSGAMTAGVPSSDYEAQTDVLSISYIEPLAAATTHTILYYIAEGASGEPGLFRKEDSATSQELLEGVYDMQIRYGLDTTSPPDGQLDSYADADTVTTGTNWPNVVAVRIDLLLGSSEGNLADSPMSLPYARNDGSFFSAASGDLRLYQMFSTTVALRNRLP</sequence>
<dbReference type="InterPro" id="IPR012902">
    <property type="entry name" value="N_methyl_site"/>
</dbReference>
<protein>
    <submittedName>
        <fullName evidence="2">Prepilin-type N-terminal cleavage/methylation domain-containing protein</fullName>
    </submittedName>
</protein>
<dbReference type="PROSITE" id="PS00409">
    <property type="entry name" value="PROKAR_NTER_METHYL"/>
    <property type="match status" value="1"/>
</dbReference>
<dbReference type="InterPro" id="IPR032092">
    <property type="entry name" value="PilW"/>
</dbReference>
<keyword evidence="1" id="KW-0472">Membrane</keyword>
<dbReference type="AlphaFoldDB" id="L0H1B1"/>
<keyword evidence="3" id="KW-1185">Reference proteome</keyword>
<keyword evidence="1" id="KW-1133">Transmembrane helix</keyword>
<dbReference type="NCBIfam" id="TIGR02532">
    <property type="entry name" value="IV_pilin_GFxxxE"/>
    <property type="match status" value="1"/>
</dbReference>
<dbReference type="HOGENOM" id="CLU_1110252_0_0_6"/>
<dbReference type="Pfam" id="PF07963">
    <property type="entry name" value="N_methyl"/>
    <property type="match status" value="1"/>
</dbReference>
<dbReference type="OrthoDB" id="5296662at2"/>
<organism evidence="2 3">
    <name type="scientific">Thioflavicoccus mobilis 8321</name>
    <dbReference type="NCBI Taxonomy" id="765912"/>
    <lineage>
        <taxon>Bacteria</taxon>
        <taxon>Pseudomonadati</taxon>
        <taxon>Pseudomonadota</taxon>
        <taxon>Gammaproteobacteria</taxon>
        <taxon>Chromatiales</taxon>
        <taxon>Chromatiaceae</taxon>
        <taxon>Thioflavicoccus</taxon>
    </lineage>
</organism>
<evidence type="ECO:0000256" key="1">
    <source>
        <dbReference type="SAM" id="Phobius"/>
    </source>
</evidence>
<gene>
    <name evidence="2" type="ORF">Thimo_3167</name>
</gene>
<dbReference type="EMBL" id="CP003051">
    <property type="protein sequence ID" value="AGA91847.1"/>
    <property type="molecule type" value="Genomic_DNA"/>
</dbReference>
<dbReference type="RefSeq" id="WP_015281975.1">
    <property type="nucleotide sequence ID" value="NC_019940.1"/>
</dbReference>
<dbReference type="KEGG" id="tmb:Thimo_3167"/>
<reference evidence="2 3" key="1">
    <citation type="submission" date="2011-09" db="EMBL/GenBank/DDBJ databases">
        <title>Complete sequence of chromosome of Thioflavicoccus mobilis 8321.</title>
        <authorList>
            <consortium name="US DOE Joint Genome Institute"/>
            <person name="Lucas S."/>
            <person name="Han J."/>
            <person name="Lapidus A."/>
            <person name="Cheng J.-F."/>
            <person name="Goodwin L."/>
            <person name="Pitluck S."/>
            <person name="Peters L."/>
            <person name="Ovchinnikova G."/>
            <person name="Lu M."/>
            <person name="Detter J.C."/>
            <person name="Han C."/>
            <person name="Tapia R."/>
            <person name="Land M."/>
            <person name="Hauser L."/>
            <person name="Kyrpides N."/>
            <person name="Ivanova N."/>
            <person name="Pagani I."/>
            <person name="Vogl K."/>
            <person name="Liu Z."/>
            <person name="Imhoff J."/>
            <person name="Thiel V."/>
            <person name="Frigaard N.-U."/>
            <person name="Bryant D."/>
            <person name="Woyke T."/>
        </authorList>
    </citation>
    <scope>NUCLEOTIDE SEQUENCE [LARGE SCALE GENOMIC DNA]</scope>
    <source>
        <strain evidence="2 3">8321</strain>
    </source>
</reference>